<dbReference type="Pfam" id="PF06983">
    <property type="entry name" value="3-dmu-9_3-mt"/>
    <property type="match status" value="2"/>
</dbReference>
<keyword evidence="2" id="KW-0808">Transferase</keyword>
<evidence type="ECO:0000313" key="2">
    <source>
        <dbReference type="EMBL" id="SMY12687.1"/>
    </source>
</evidence>
<dbReference type="AlphaFoldDB" id="A0A2H1L708"/>
<evidence type="ECO:0000259" key="1">
    <source>
        <dbReference type="Pfam" id="PF06983"/>
    </source>
</evidence>
<feature type="domain" description="PhnB-like" evidence="1">
    <location>
        <begin position="150"/>
        <end position="276"/>
    </location>
</feature>
<protein>
    <submittedName>
        <fullName evidence="2">Glyoxalase superfamily enzyme, possibly 3-demethylubiquinone-9 3-methyltransferase</fullName>
    </submittedName>
</protein>
<dbReference type="GO" id="GO:0008168">
    <property type="term" value="F:methyltransferase activity"/>
    <property type="evidence" value="ECO:0007669"/>
    <property type="project" value="UniProtKB-KW"/>
</dbReference>
<dbReference type="Proteomes" id="UP000234462">
    <property type="component" value="Unassembled WGS sequence"/>
</dbReference>
<dbReference type="EMBL" id="FXZM01000011">
    <property type="protein sequence ID" value="SMY12687.1"/>
    <property type="molecule type" value="Genomic_DNA"/>
</dbReference>
<dbReference type="InterPro" id="IPR028973">
    <property type="entry name" value="PhnB-like"/>
</dbReference>
<reference evidence="3" key="1">
    <citation type="submission" date="2017-03" db="EMBL/GenBank/DDBJ databases">
        <authorList>
            <person name="Monnet C."/>
        </authorList>
    </citation>
    <scope>NUCLEOTIDE SEQUENCE [LARGE SCALE GENOMIC DNA]</scope>
    <source>
        <strain evidence="3">SJ5-8</strain>
    </source>
</reference>
<dbReference type="Gene3D" id="3.30.720.110">
    <property type="match status" value="1"/>
</dbReference>
<accession>A0A2H1L708</accession>
<dbReference type="PANTHER" id="PTHR33990">
    <property type="entry name" value="PROTEIN YJDN-RELATED"/>
    <property type="match status" value="1"/>
</dbReference>
<dbReference type="RefSeq" id="WP_101589615.1">
    <property type="nucleotide sequence ID" value="NZ_FXZM01000011.1"/>
</dbReference>
<keyword evidence="2" id="KW-0489">Methyltransferase</keyword>
<sequence length="306" mass="33659">MGTIVPHIWHDRTAAEAAALYTGAFRQARETARSHYPTDGLPDFQTSFAGEVVGIDLEIHGRPLALINADDTFRPNPSAGFMLHFSPHVADDPRAYLDEVHDRLSVGATTLMPLDEYPFSPRYAWIEDRYGVSWQLFLSEPGAPARPFLVPALMFCGSAQNRAAEAVAAYTSLFPGSEVGTVATYPEQTGPATAGSCMYSDVRLGPGKEDPRTDEWLTAMDSGVEQPFTFSEGFSLMVKAEGQDDLDRLWAVLSTDPSAEQCGWCRDEFGVSWQIVPRDIEDLMARPGAYARLMEMKKIDIAALRG</sequence>
<gene>
    <name evidence="2" type="ORF">BJEO58_02287</name>
</gene>
<dbReference type="InterPro" id="IPR029068">
    <property type="entry name" value="Glyas_Bleomycin-R_OHBP_Dase"/>
</dbReference>
<dbReference type="GO" id="GO:0032259">
    <property type="term" value="P:methylation"/>
    <property type="evidence" value="ECO:0007669"/>
    <property type="project" value="UniProtKB-KW"/>
</dbReference>
<keyword evidence="2" id="KW-0830">Ubiquinone</keyword>
<dbReference type="Gene3D" id="3.30.720.100">
    <property type="match status" value="1"/>
</dbReference>
<dbReference type="CDD" id="cd06588">
    <property type="entry name" value="PhnB_like"/>
    <property type="match status" value="2"/>
</dbReference>
<name>A0A2H1L708_9MICO</name>
<feature type="domain" description="PhnB-like" evidence="1">
    <location>
        <begin position="4"/>
        <end position="136"/>
    </location>
</feature>
<dbReference type="Gene3D" id="3.10.180.10">
    <property type="entry name" value="2,3-Dihydroxybiphenyl 1,2-Dioxygenase, domain 1"/>
    <property type="match status" value="1"/>
</dbReference>
<dbReference type="OrthoDB" id="9806473at2"/>
<keyword evidence="3" id="KW-1185">Reference proteome</keyword>
<organism evidence="2 3">
    <name type="scientific">Brevibacterium jeotgali</name>
    <dbReference type="NCBI Taxonomy" id="1262550"/>
    <lineage>
        <taxon>Bacteria</taxon>
        <taxon>Bacillati</taxon>
        <taxon>Actinomycetota</taxon>
        <taxon>Actinomycetes</taxon>
        <taxon>Micrococcales</taxon>
        <taxon>Brevibacteriaceae</taxon>
        <taxon>Brevibacterium</taxon>
    </lineage>
</organism>
<proteinExistence type="predicted"/>
<evidence type="ECO:0000313" key="3">
    <source>
        <dbReference type="Proteomes" id="UP000234462"/>
    </source>
</evidence>
<dbReference type="SUPFAM" id="SSF54593">
    <property type="entry name" value="Glyoxalase/Bleomycin resistance protein/Dihydroxybiphenyl dioxygenase"/>
    <property type="match status" value="2"/>
</dbReference>